<dbReference type="EMBL" id="JAKKPZ010000370">
    <property type="protein sequence ID" value="KAI1695820.1"/>
    <property type="molecule type" value="Genomic_DNA"/>
</dbReference>
<gene>
    <name evidence="2" type="ORF">DdX_19374</name>
</gene>
<dbReference type="Proteomes" id="UP001201812">
    <property type="component" value="Unassembled WGS sequence"/>
</dbReference>
<accession>A0AAD4MKJ9</accession>
<organism evidence="2 3">
    <name type="scientific">Ditylenchus destructor</name>
    <dbReference type="NCBI Taxonomy" id="166010"/>
    <lineage>
        <taxon>Eukaryota</taxon>
        <taxon>Metazoa</taxon>
        <taxon>Ecdysozoa</taxon>
        <taxon>Nematoda</taxon>
        <taxon>Chromadorea</taxon>
        <taxon>Rhabditida</taxon>
        <taxon>Tylenchina</taxon>
        <taxon>Tylenchomorpha</taxon>
        <taxon>Sphaerularioidea</taxon>
        <taxon>Anguinidae</taxon>
        <taxon>Anguininae</taxon>
        <taxon>Ditylenchus</taxon>
    </lineage>
</organism>
<evidence type="ECO:0000313" key="3">
    <source>
        <dbReference type="Proteomes" id="UP001201812"/>
    </source>
</evidence>
<keyword evidence="1" id="KW-1133">Transmembrane helix</keyword>
<sequence>MCFGCNLWALFQELPLPPHIEGLFWCYCLLRVRVLWRSKTDLKIRNQRLKKSSRTKIHSPRWPETSFFDWVINVTGEQFSGDQFGEFDLIRENPDYGGCLVASCLLSSRVAGLVYTYTKISCGFLNLFAGTIFLIKLTRYNKSVVKPLLSSQSVGRRTNKMAALVICLELCFNFIPQVTAIILSKVCRSTSFASVFGNLTRSSLPFTK</sequence>
<reference evidence="2" key="1">
    <citation type="submission" date="2022-01" db="EMBL/GenBank/DDBJ databases">
        <title>Genome Sequence Resource for Two Populations of Ditylenchus destructor, the Migratory Endoparasitic Phytonematode.</title>
        <authorList>
            <person name="Zhang H."/>
            <person name="Lin R."/>
            <person name="Xie B."/>
        </authorList>
    </citation>
    <scope>NUCLEOTIDE SEQUENCE</scope>
    <source>
        <strain evidence="2">BazhouSP</strain>
    </source>
</reference>
<dbReference type="AlphaFoldDB" id="A0AAD4MKJ9"/>
<evidence type="ECO:0000313" key="2">
    <source>
        <dbReference type="EMBL" id="KAI1695820.1"/>
    </source>
</evidence>
<keyword evidence="3" id="KW-1185">Reference proteome</keyword>
<protein>
    <submittedName>
        <fullName evidence="2">Uncharacterized protein</fullName>
    </submittedName>
</protein>
<feature type="transmembrane region" description="Helical" evidence="1">
    <location>
        <begin position="123"/>
        <end position="140"/>
    </location>
</feature>
<keyword evidence="1" id="KW-0472">Membrane</keyword>
<feature type="transmembrane region" description="Helical" evidence="1">
    <location>
        <begin position="161"/>
        <end position="183"/>
    </location>
</feature>
<proteinExistence type="predicted"/>
<evidence type="ECO:0000256" key="1">
    <source>
        <dbReference type="SAM" id="Phobius"/>
    </source>
</evidence>
<keyword evidence="1" id="KW-0812">Transmembrane</keyword>
<comment type="caution">
    <text evidence="2">The sequence shown here is derived from an EMBL/GenBank/DDBJ whole genome shotgun (WGS) entry which is preliminary data.</text>
</comment>
<name>A0AAD4MKJ9_9BILA</name>